<keyword evidence="11" id="KW-1185">Reference proteome</keyword>
<reference evidence="11" key="1">
    <citation type="journal article" date="2020" name="Plant Biotechnol. J.">
        <title>The pomegranate (Punica granatum L.) draft genome dissects genetic divergence between soft- and hard-seeded cultivars.</title>
        <authorList>
            <person name="Luo X."/>
            <person name="Li H."/>
            <person name="Wu Z."/>
            <person name="Yao W."/>
            <person name="Zhao P."/>
            <person name="Cao D."/>
            <person name="Yu H."/>
            <person name="Li K."/>
            <person name="Poudel K."/>
            <person name="Zhao D."/>
            <person name="Zhang F."/>
            <person name="Xia X."/>
            <person name="Chen L."/>
            <person name="Wang Q."/>
            <person name="Jing D."/>
            <person name="Cao S."/>
        </authorList>
    </citation>
    <scope>NUCLEOTIDE SEQUENCE [LARGE SCALE GENOMIC DNA]</scope>
    <source>
        <strain evidence="11">cv. Tunisia</strain>
    </source>
</reference>
<dbReference type="AlphaFoldDB" id="A0A6P8CA64"/>
<evidence type="ECO:0000256" key="4">
    <source>
        <dbReference type="ARBA" id="ARBA00022614"/>
    </source>
</evidence>
<comment type="similarity">
    <text evidence="2">Belongs to the RLP family.</text>
</comment>
<dbReference type="PANTHER" id="PTHR27004:SF428">
    <property type="entry name" value="OS01G0160600 PROTEIN"/>
    <property type="match status" value="1"/>
</dbReference>
<keyword evidence="7" id="KW-1133">Transmembrane helix</keyword>
<keyword evidence="9" id="KW-0675">Receptor</keyword>
<dbReference type="GO" id="GO:0005886">
    <property type="term" value="C:plasma membrane"/>
    <property type="evidence" value="ECO:0007669"/>
    <property type="project" value="UniProtKB-SubCell"/>
</dbReference>
<proteinExistence type="inferred from homology"/>
<evidence type="ECO:0000256" key="2">
    <source>
        <dbReference type="ARBA" id="ARBA00009592"/>
    </source>
</evidence>
<evidence type="ECO:0000256" key="10">
    <source>
        <dbReference type="ARBA" id="ARBA00023180"/>
    </source>
</evidence>
<gene>
    <name evidence="12" type="primary">LOC116193860</name>
</gene>
<evidence type="ECO:0000313" key="11">
    <source>
        <dbReference type="Proteomes" id="UP000515151"/>
    </source>
</evidence>
<evidence type="ECO:0000256" key="3">
    <source>
        <dbReference type="ARBA" id="ARBA00022475"/>
    </source>
</evidence>
<dbReference type="InterPro" id="IPR032675">
    <property type="entry name" value="LRR_dom_sf"/>
</dbReference>
<evidence type="ECO:0000313" key="12">
    <source>
        <dbReference type="RefSeq" id="XP_031378466.1"/>
    </source>
</evidence>
<dbReference type="OrthoDB" id="442066at2759"/>
<name>A0A6P8CA64_PUNGR</name>
<dbReference type="PANTHER" id="PTHR27004">
    <property type="entry name" value="RECEPTOR-LIKE PROTEIN 12 ISOFORM X1"/>
    <property type="match status" value="1"/>
</dbReference>
<keyword evidence="4" id="KW-0433">Leucine-rich repeat</keyword>
<evidence type="ECO:0000256" key="6">
    <source>
        <dbReference type="ARBA" id="ARBA00022737"/>
    </source>
</evidence>
<dbReference type="InterPro" id="IPR001611">
    <property type="entry name" value="Leu-rich_rpt"/>
</dbReference>
<dbReference type="Pfam" id="PF00560">
    <property type="entry name" value="LRR_1"/>
    <property type="match status" value="3"/>
</dbReference>
<evidence type="ECO:0000256" key="1">
    <source>
        <dbReference type="ARBA" id="ARBA00004251"/>
    </source>
</evidence>
<evidence type="ECO:0000256" key="9">
    <source>
        <dbReference type="ARBA" id="ARBA00023170"/>
    </source>
</evidence>
<keyword evidence="5" id="KW-0812">Transmembrane</keyword>
<dbReference type="RefSeq" id="XP_031378466.1">
    <property type="nucleotide sequence ID" value="XM_031522606.1"/>
</dbReference>
<reference evidence="12" key="2">
    <citation type="submission" date="2025-08" db="UniProtKB">
        <authorList>
            <consortium name="RefSeq"/>
        </authorList>
    </citation>
    <scope>IDENTIFICATION</scope>
    <source>
        <tissue evidence="12">Leaf</tissue>
    </source>
</reference>
<dbReference type="GeneID" id="116193860"/>
<dbReference type="Proteomes" id="UP000515151">
    <property type="component" value="Chromosome 2"/>
</dbReference>
<evidence type="ECO:0000256" key="5">
    <source>
        <dbReference type="ARBA" id="ARBA00022692"/>
    </source>
</evidence>
<sequence>MSNNSLSGKIPQCLINVNRDLRLLDLSTNRFRGPLPEILASKYCSLKSIVLRHNHLRGKLPPSWASCKQLEALDLSDNELEDSFPGWLETLPNFVLFPTQYIDSFNNMMGGGKGLGTLQYVMNGSFAFQSASVIYKGVQMELRKLQKAFVLIDLSREIPAALANLTSLAIFNVSMNRLTGKIPHSKQFDTFGSDSFDGNPDLCGAPLTKPCTSTGGH</sequence>
<dbReference type="SUPFAM" id="SSF52058">
    <property type="entry name" value="L domain-like"/>
    <property type="match status" value="1"/>
</dbReference>
<accession>A0A6P8CA64</accession>
<evidence type="ECO:0000256" key="7">
    <source>
        <dbReference type="ARBA" id="ARBA00022989"/>
    </source>
</evidence>
<protein>
    <submittedName>
        <fullName evidence="12">Receptor like protein 23-like</fullName>
    </submittedName>
</protein>
<dbReference type="Gene3D" id="3.80.10.10">
    <property type="entry name" value="Ribonuclease Inhibitor"/>
    <property type="match status" value="2"/>
</dbReference>
<keyword evidence="8" id="KW-0472">Membrane</keyword>
<evidence type="ECO:0000256" key="8">
    <source>
        <dbReference type="ARBA" id="ARBA00023136"/>
    </source>
</evidence>
<keyword evidence="6" id="KW-0677">Repeat</keyword>
<keyword evidence="3" id="KW-1003">Cell membrane</keyword>
<organism evidence="11 12">
    <name type="scientific">Punica granatum</name>
    <name type="common">Pomegranate</name>
    <dbReference type="NCBI Taxonomy" id="22663"/>
    <lineage>
        <taxon>Eukaryota</taxon>
        <taxon>Viridiplantae</taxon>
        <taxon>Streptophyta</taxon>
        <taxon>Embryophyta</taxon>
        <taxon>Tracheophyta</taxon>
        <taxon>Spermatophyta</taxon>
        <taxon>Magnoliopsida</taxon>
        <taxon>eudicotyledons</taxon>
        <taxon>Gunneridae</taxon>
        <taxon>Pentapetalae</taxon>
        <taxon>rosids</taxon>
        <taxon>malvids</taxon>
        <taxon>Myrtales</taxon>
        <taxon>Lythraceae</taxon>
        <taxon>Punica</taxon>
    </lineage>
</organism>
<comment type="subcellular location">
    <subcellularLocation>
        <location evidence="1">Cell membrane</location>
        <topology evidence="1">Single-pass type I membrane protein</topology>
    </subcellularLocation>
</comment>
<keyword evidence="10" id="KW-0325">Glycoprotein</keyword>